<evidence type="ECO:0000256" key="1">
    <source>
        <dbReference type="ARBA" id="ARBA00004141"/>
    </source>
</evidence>
<dbReference type="OrthoDB" id="5329176at2759"/>
<dbReference type="InterPro" id="IPR052337">
    <property type="entry name" value="SAT4-like"/>
</dbReference>
<feature type="transmembrane region" description="Helical" evidence="7">
    <location>
        <begin position="140"/>
        <end position="162"/>
    </location>
</feature>
<gene>
    <name evidence="9" type="ORF">G7Y89_g6889</name>
</gene>
<dbReference type="Pfam" id="PF20684">
    <property type="entry name" value="Fung_rhodopsin"/>
    <property type="match status" value="1"/>
</dbReference>
<keyword evidence="10" id="KW-1185">Reference proteome</keyword>
<dbReference type="GO" id="GO:0016020">
    <property type="term" value="C:membrane"/>
    <property type="evidence" value="ECO:0007669"/>
    <property type="project" value="UniProtKB-SubCell"/>
</dbReference>
<evidence type="ECO:0000256" key="4">
    <source>
        <dbReference type="ARBA" id="ARBA00023136"/>
    </source>
</evidence>
<keyword evidence="2 7" id="KW-0812">Transmembrane</keyword>
<evidence type="ECO:0000256" key="7">
    <source>
        <dbReference type="SAM" id="Phobius"/>
    </source>
</evidence>
<feature type="transmembrane region" description="Helical" evidence="7">
    <location>
        <begin position="60"/>
        <end position="79"/>
    </location>
</feature>
<evidence type="ECO:0000313" key="9">
    <source>
        <dbReference type="EMBL" id="KAF4631238.1"/>
    </source>
</evidence>
<dbReference type="PANTHER" id="PTHR33048:SF129">
    <property type="entry name" value="INTEGRAL MEMBRANE PROTEIN-RELATED"/>
    <property type="match status" value="1"/>
</dbReference>
<dbReference type="AlphaFoldDB" id="A0A8H4RKE5"/>
<dbReference type="EMBL" id="JAAMPI010000463">
    <property type="protein sequence ID" value="KAF4631238.1"/>
    <property type="molecule type" value="Genomic_DNA"/>
</dbReference>
<reference evidence="9 10" key="1">
    <citation type="submission" date="2020-03" db="EMBL/GenBank/DDBJ databases">
        <title>Draft Genome Sequence of Cudoniella acicularis.</title>
        <authorList>
            <person name="Buettner E."/>
            <person name="Kellner H."/>
        </authorList>
    </citation>
    <scope>NUCLEOTIDE SEQUENCE [LARGE SCALE GENOMIC DNA]</scope>
    <source>
        <strain evidence="9 10">DSM 108380</strain>
    </source>
</reference>
<feature type="region of interest" description="Disordered" evidence="6">
    <location>
        <begin position="375"/>
        <end position="419"/>
    </location>
</feature>
<keyword evidence="4 7" id="KW-0472">Membrane</keyword>
<feature type="domain" description="Rhodopsin" evidence="8">
    <location>
        <begin position="44"/>
        <end position="284"/>
    </location>
</feature>
<feature type="transmembrane region" description="Helical" evidence="7">
    <location>
        <begin position="186"/>
        <end position="209"/>
    </location>
</feature>
<dbReference type="Proteomes" id="UP000566819">
    <property type="component" value="Unassembled WGS sequence"/>
</dbReference>
<feature type="transmembrane region" description="Helical" evidence="7">
    <location>
        <begin position="221"/>
        <end position="243"/>
    </location>
</feature>
<name>A0A8H4RKE5_9HELO</name>
<evidence type="ECO:0000259" key="8">
    <source>
        <dbReference type="Pfam" id="PF20684"/>
    </source>
</evidence>
<comment type="subcellular location">
    <subcellularLocation>
        <location evidence="1">Membrane</location>
        <topology evidence="1">Multi-pass membrane protein</topology>
    </subcellularLocation>
</comment>
<accession>A0A8H4RKE5</accession>
<evidence type="ECO:0000313" key="10">
    <source>
        <dbReference type="Proteomes" id="UP000566819"/>
    </source>
</evidence>
<evidence type="ECO:0000256" key="2">
    <source>
        <dbReference type="ARBA" id="ARBA00022692"/>
    </source>
</evidence>
<evidence type="ECO:0000256" key="5">
    <source>
        <dbReference type="ARBA" id="ARBA00038359"/>
    </source>
</evidence>
<sequence>MQLPPLNVIVSWPTANYINPATRGWANVYVNIVLYPLVFIAIAIRVYTRLRISRSFGLDDWFIVVALLPTTAFMVMSLLTEQKFGWNRHVWDVPLDQLVLGMKIIISTQVLFSVASAFVKCSMLTLVYRVVNKGSSRFPQVVIAAIVLVLAQASLFCFMVVFQCRPISAYWTPVFGPQPNCINQSLHLLIASIINTMTDLLTVLLPIPTVWRLQMPIQQQIIVIMLFSAGLLSTAAGGVRTYYTYRATVVNDATWETYLVWLSSSVELYVGIICASLPATKIFFSTYILKLLSSKSSLQNSNSDDSQSQSTRRFTFYPRPFKNVDVELGSLKSPLPIFAMLKRKEMVGIQSQPGTPATPAIPATIEMGVMKIEAGGDGERDPVRRGPSYETSLSGFRVSGEERSLGDRQSGVSSREADGAGDRIYKLDGSERGAEMLRMGSDDSLVVKIALDNVAQSARRASEWLVFH</sequence>
<evidence type="ECO:0000256" key="3">
    <source>
        <dbReference type="ARBA" id="ARBA00022989"/>
    </source>
</evidence>
<comment type="caution">
    <text evidence="9">The sequence shown here is derived from an EMBL/GenBank/DDBJ whole genome shotgun (WGS) entry which is preliminary data.</text>
</comment>
<dbReference type="PANTHER" id="PTHR33048">
    <property type="entry name" value="PTH11-LIKE INTEGRAL MEMBRANE PROTEIN (AFU_ORTHOLOGUE AFUA_5G11245)"/>
    <property type="match status" value="1"/>
</dbReference>
<organism evidence="9 10">
    <name type="scientific">Cudoniella acicularis</name>
    <dbReference type="NCBI Taxonomy" id="354080"/>
    <lineage>
        <taxon>Eukaryota</taxon>
        <taxon>Fungi</taxon>
        <taxon>Dikarya</taxon>
        <taxon>Ascomycota</taxon>
        <taxon>Pezizomycotina</taxon>
        <taxon>Leotiomycetes</taxon>
        <taxon>Helotiales</taxon>
        <taxon>Tricladiaceae</taxon>
        <taxon>Cudoniella</taxon>
    </lineage>
</organism>
<comment type="similarity">
    <text evidence="5">Belongs to the SAT4 family.</text>
</comment>
<feature type="transmembrane region" description="Helical" evidence="7">
    <location>
        <begin position="28"/>
        <end position="48"/>
    </location>
</feature>
<protein>
    <recommendedName>
        <fullName evidence="8">Rhodopsin domain-containing protein</fullName>
    </recommendedName>
</protein>
<proteinExistence type="inferred from homology"/>
<keyword evidence="3 7" id="KW-1133">Transmembrane helix</keyword>
<feature type="transmembrane region" description="Helical" evidence="7">
    <location>
        <begin position="268"/>
        <end position="289"/>
    </location>
</feature>
<evidence type="ECO:0000256" key="6">
    <source>
        <dbReference type="SAM" id="MobiDB-lite"/>
    </source>
</evidence>
<dbReference type="InterPro" id="IPR049326">
    <property type="entry name" value="Rhodopsin_dom_fungi"/>
</dbReference>